<dbReference type="Proteomes" id="UP000030428">
    <property type="component" value="Unassembled WGS sequence"/>
</dbReference>
<dbReference type="SUPFAM" id="SSF100920">
    <property type="entry name" value="Heat shock protein 70kD (HSP70), peptide-binding domain"/>
    <property type="match status" value="1"/>
</dbReference>
<evidence type="ECO:0000313" key="2">
    <source>
        <dbReference type="Proteomes" id="UP000030428"/>
    </source>
</evidence>
<protein>
    <recommendedName>
        <fullName evidence="3">Molecular chaperone DnaK</fullName>
    </recommendedName>
</protein>
<comment type="caution">
    <text evidence="1">The sequence shown here is derived from an EMBL/GenBank/DDBJ whole genome shotgun (WGS) entry which is preliminary data.</text>
</comment>
<accession>A0A4E0RDM0</accession>
<organism evidence="1 2">
    <name type="scientific">Candidatus Thiomargarita nelsonii</name>
    <dbReference type="NCBI Taxonomy" id="1003181"/>
    <lineage>
        <taxon>Bacteria</taxon>
        <taxon>Pseudomonadati</taxon>
        <taxon>Pseudomonadota</taxon>
        <taxon>Gammaproteobacteria</taxon>
        <taxon>Thiotrichales</taxon>
        <taxon>Thiotrichaceae</taxon>
        <taxon>Thiomargarita</taxon>
    </lineage>
</organism>
<keyword evidence="2" id="KW-1185">Reference proteome</keyword>
<proteinExistence type="predicted"/>
<dbReference type="EMBL" id="JSZA02000225">
    <property type="protein sequence ID" value="TGO02106.1"/>
    <property type="molecule type" value="Genomic_DNA"/>
</dbReference>
<dbReference type="AlphaFoldDB" id="A0A4E0RDM0"/>
<dbReference type="Gene3D" id="2.60.34.10">
    <property type="entry name" value="Substrate Binding Domain Of DNAk, Chain A, domain 1"/>
    <property type="match status" value="1"/>
</dbReference>
<evidence type="ECO:0000313" key="1">
    <source>
        <dbReference type="EMBL" id="TGO02106.1"/>
    </source>
</evidence>
<dbReference type="InterPro" id="IPR029047">
    <property type="entry name" value="HSP70_peptide-bd_sf"/>
</dbReference>
<gene>
    <name evidence="1" type="ORF">PN36_30455</name>
</gene>
<reference evidence="1 2" key="1">
    <citation type="journal article" date="2016" name="Front. Microbiol.">
        <title>Single-Cell (Meta-)Genomics of a Dimorphic Candidatus Thiomargarita nelsonii Reveals Genomic Plasticity.</title>
        <authorList>
            <person name="Flood B.E."/>
            <person name="Fliss P."/>
            <person name="Jones D.S."/>
            <person name="Dick G.J."/>
            <person name="Jain S."/>
            <person name="Kaster A.K."/>
            <person name="Winkel M."/>
            <person name="Mussmann M."/>
            <person name="Bailey J."/>
        </authorList>
    </citation>
    <scope>NUCLEOTIDE SEQUENCE [LARGE SCALE GENOMIC DNA]</scope>
    <source>
        <strain evidence="1">Hydrate Ridge</strain>
    </source>
</reference>
<evidence type="ECO:0008006" key="3">
    <source>
        <dbReference type="Google" id="ProtNLM"/>
    </source>
</evidence>
<sequence length="64" mass="7017">MPSGLPAQSPIDITFRLNEEGRLEMTAVEITDDRKISVSIETSSVIQGEELEEAKARSQNLVVS</sequence>
<name>A0A4E0RDM0_9GAMM</name>